<dbReference type="InterPro" id="IPR027417">
    <property type="entry name" value="P-loop_NTPase"/>
</dbReference>
<organism evidence="7 8">
    <name type="scientific">Aquimarina amphilecti</name>
    <dbReference type="NCBI Taxonomy" id="1038014"/>
    <lineage>
        <taxon>Bacteria</taxon>
        <taxon>Pseudomonadati</taxon>
        <taxon>Bacteroidota</taxon>
        <taxon>Flavobacteriia</taxon>
        <taxon>Flavobacteriales</taxon>
        <taxon>Flavobacteriaceae</taxon>
        <taxon>Aquimarina</taxon>
    </lineage>
</organism>
<accession>A0A1H7T5W0</accession>
<keyword evidence="8" id="KW-1185">Reference proteome</keyword>
<dbReference type="GO" id="GO:0005524">
    <property type="term" value="F:ATP binding"/>
    <property type="evidence" value="ECO:0007669"/>
    <property type="project" value="UniProtKB-KW"/>
</dbReference>
<dbReference type="PANTHER" id="PTHR32071">
    <property type="entry name" value="TRANSCRIPTIONAL REGULATORY PROTEIN"/>
    <property type="match status" value="1"/>
</dbReference>
<dbReference type="SUPFAM" id="SSF52172">
    <property type="entry name" value="CheY-like"/>
    <property type="match status" value="1"/>
</dbReference>
<evidence type="ECO:0000256" key="1">
    <source>
        <dbReference type="ARBA" id="ARBA00022553"/>
    </source>
</evidence>
<keyword evidence="7" id="KW-0238">DNA-binding</keyword>
<gene>
    <name evidence="7" type="ORF">SAMN04487910_3299</name>
</gene>
<feature type="modified residue" description="4-aspartylphosphate" evidence="4">
    <location>
        <position position="54"/>
    </location>
</feature>
<dbReference type="PROSITE" id="PS50045">
    <property type="entry name" value="SIGMA54_INTERACT_4"/>
    <property type="match status" value="1"/>
</dbReference>
<keyword evidence="3" id="KW-0067">ATP-binding</keyword>
<dbReference type="RefSeq" id="WP_091410503.1">
    <property type="nucleotide sequence ID" value="NZ_FOAB01000006.1"/>
</dbReference>
<evidence type="ECO:0000256" key="3">
    <source>
        <dbReference type="ARBA" id="ARBA00022840"/>
    </source>
</evidence>
<dbReference type="GO" id="GO:0006355">
    <property type="term" value="P:regulation of DNA-templated transcription"/>
    <property type="evidence" value="ECO:0007669"/>
    <property type="project" value="InterPro"/>
</dbReference>
<dbReference type="InterPro" id="IPR002078">
    <property type="entry name" value="Sigma_54_int"/>
</dbReference>
<dbReference type="InterPro" id="IPR025943">
    <property type="entry name" value="Sigma_54_int_dom_ATP-bd_2"/>
</dbReference>
<feature type="domain" description="Response regulatory" evidence="6">
    <location>
        <begin position="3"/>
        <end position="119"/>
    </location>
</feature>
<dbReference type="Gene3D" id="3.40.50.2300">
    <property type="match status" value="1"/>
</dbReference>
<evidence type="ECO:0000256" key="2">
    <source>
        <dbReference type="ARBA" id="ARBA00022741"/>
    </source>
</evidence>
<dbReference type="FunFam" id="3.40.50.300:FF:000006">
    <property type="entry name" value="DNA-binding transcriptional regulator NtrC"/>
    <property type="match status" value="1"/>
</dbReference>
<sequence>MAKILVIEDEAAIRRVLVKILSEESDKYEVFEAEDGLVGIEKIKNEDFDLVLCDIKMPKMDGVEVLEAVKKIKPEVPMVMISGHGDLDTAVNTMRLGAFDYISKPPDLNRLLNTVRNALDRKELVVENKMLKKKVSKNYEMIGESTAISDIKNIIEKVATTDARVLITGPNGTGKELVAHWIHQKSERSKGQMIEVNCAAIPGELIESELFGHVKGAFTSANKDRAGKFEAANGGTIFLDEIGDMSLSAQAKVLRALQENKIQRVGSDKDIKVDVRVVAATNKDLKKEIAENNFREDLYHRLAVILIKVPALNDRREDIPLLVDYFTKKISNEQGSPSKTFSDKAIKQLQQYDWTGNIRELRNVVERLIILGGKEVSEEDVKLFAAK</sequence>
<keyword evidence="1 4" id="KW-0597">Phosphoprotein</keyword>
<evidence type="ECO:0000256" key="4">
    <source>
        <dbReference type="PROSITE-ProRule" id="PRU00169"/>
    </source>
</evidence>
<dbReference type="SUPFAM" id="SSF52540">
    <property type="entry name" value="P-loop containing nucleoside triphosphate hydrolases"/>
    <property type="match status" value="1"/>
</dbReference>
<proteinExistence type="predicted"/>
<dbReference type="Gene3D" id="3.40.50.300">
    <property type="entry name" value="P-loop containing nucleotide triphosphate hydrolases"/>
    <property type="match status" value="1"/>
</dbReference>
<dbReference type="InterPro" id="IPR003593">
    <property type="entry name" value="AAA+_ATPase"/>
</dbReference>
<dbReference type="InterPro" id="IPR058031">
    <property type="entry name" value="AAA_lid_NorR"/>
</dbReference>
<dbReference type="InterPro" id="IPR001789">
    <property type="entry name" value="Sig_transdc_resp-reg_receiver"/>
</dbReference>
<dbReference type="SMART" id="SM00448">
    <property type="entry name" value="REC"/>
    <property type="match status" value="1"/>
</dbReference>
<dbReference type="Pfam" id="PF25601">
    <property type="entry name" value="AAA_lid_14"/>
    <property type="match status" value="1"/>
</dbReference>
<feature type="domain" description="Sigma-54 factor interaction" evidence="5">
    <location>
        <begin position="141"/>
        <end position="370"/>
    </location>
</feature>
<dbReference type="InterPro" id="IPR011006">
    <property type="entry name" value="CheY-like_superfamily"/>
</dbReference>
<dbReference type="PROSITE" id="PS50110">
    <property type="entry name" value="RESPONSE_REGULATORY"/>
    <property type="match status" value="1"/>
</dbReference>
<dbReference type="PROSITE" id="PS00676">
    <property type="entry name" value="SIGMA54_INTERACT_2"/>
    <property type="match status" value="1"/>
</dbReference>
<name>A0A1H7T5W0_AQUAM</name>
<dbReference type="GO" id="GO:0000160">
    <property type="term" value="P:phosphorelay signal transduction system"/>
    <property type="evidence" value="ECO:0007669"/>
    <property type="project" value="InterPro"/>
</dbReference>
<evidence type="ECO:0000313" key="7">
    <source>
        <dbReference type="EMBL" id="SEL80231.1"/>
    </source>
</evidence>
<dbReference type="Pfam" id="PF00158">
    <property type="entry name" value="Sigma54_activat"/>
    <property type="match status" value="1"/>
</dbReference>
<reference evidence="7 8" key="1">
    <citation type="submission" date="2016-10" db="EMBL/GenBank/DDBJ databases">
        <authorList>
            <person name="de Groot N.N."/>
        </authorList>
    </citation>
    <scope>NUCLEOTIDE SEQUENCE [LARGE SCALE GENOMIC DNA]</scope>
    <source>
        <strain evidence="7 8">DSM 25232</strain>
    </source>
</reference>
<dbReference type="GO" id="GO:0003677">
    <property type="term" value="F:DNA binding"/>
    <property type="evidence" value="ECO:0007669"/>
    <property type="project" value="UniProtKB-KW"/>
</dbReference>
<dbReference type="Pfam" id="PF00072">
    <property type="entry name" value="Response_reg"/>
    <property type="match status" value="1"/>
</dbReference>
<evidence type="ECO:0000313" key="8">
    <source>
        <dbReference type="Proteomes" id="UP000198521"/>
    </source>
</evidence>
<evidence type="ECO:0000259" key="6">
    <source>
        <dbReference type="PROSITE" id="PS50110"/>
    </source>
</evidence>
<dbReference type="Proteomes" id="UP000198521">
    <property type="component" value="Unassembled WGS sequence"/>
</dbReference>
<keyword evidence="2" id="KW-0547">Nucleotide-binding</keyword>
<dbReference type="STRING" id="1038014.SAMN04487910_3299"/>
<dbReference type="AlphaFoldDB" id="A0A1H7T5W0"/>
<protein>
    <submittedName>
        <fullName evidence="7">DNA-binding transcriptional response regulator, NtrC family, contains REC, AAA-type ATPase, and a Fis-type DNA-binding domains</fullName>
    </submittedName>
</protein>
<dbReference type="Gene3D" id="1.10.8.60">
    <property type="match status" value="1"/>
</dbReference>
<dbReference type="SMART" id="SM00382">
    <property type="entry name" value="AAA"/>
    <property type="match status" value="1"/>
</dbReference>
<dbReference type="OrthoDB" id="5401077at2"/>
<dbReference type="EMBL" id="FOAB01000006">
    <property type="protein sequence ID" value="SEL80231.1"/>
    <property type="molecule type" value="Genomic_DNA"/>
</dbReference>
<dbReference type="PANTHER" id="PTHR32071:SF17">
    <property type="entry name" value="TRANSCRIPTIONAL REGULATOR (NTRC FAMILY)"/>
    <property type="match status" value="1"/>
</dbReference>
<dbReference type="CDD" id="cd00009">
    <property type="entry name" value="AAA"/>
    <property type="match status" value="1"/>
</dbReference>
<evidence type="ECO:0000259" key="5">
    <source>
        <dbReference type="PROSITE" id="PS50045"/>
    </source>
</evidence>